<organism evidence="3 4">
    <name type="scientific">Crassostrea virginica</name>
    <name type="common">Eastern oyster</name>
    <dbReference type="NCBI Taxonomy" id="6565"/>
    <lineage>
        <taxon>Eukaryota</taxon>
        <taxon>Metazoa</taxon>
        <taxon>Spiralia</taxon>
        <taxon>Lophotrochozoa</taxon>
        <taxon>Mollusca</taxon>
        <taxon>Bivalvia</taxon>
        <taxon>Autobranchia</taxon>
        <taxon>Pteriomorphia</taxon>
        <taxon>Ostreida</taxon>
        <taxon>Ostreoidea</taxon>
        <taxon>Ostreidae</taxon>
        <taxon>Crassostrea</taxon>
    </lineage>
</organism>
<dbReference type="Gene3D" id="3.40.640.10">
    <property type="entry name" value="Type I PLP-dependent aspartate aminotransferase-like (Major domain)"/>
    <property type="match status" value="1"/>
</dbReference>
<dbReference type="InterPro" id="IPR015424">
    <property type="entry name" value="PyrdxlP-dep_Trfase"/>
</dbReference>
<dbReference type="GeneID" id="111122829"/>
<keyword evidence="3" id="KW-1185">Reference proteome</keyword>
<name>A0A8B8CXC9_CRAVI</name>
<proteinExistence type="predicted"/>
<evidence type="ECO:0000256" key="1">
    <source>
        <dbReference type="ARBA" id="ARBA00022898"/>
    </source>
</evidence>
<dbReference type="PANTHER" id="PTHR43092:SF4">
    <property type="entry name" value="AMINOTRANSFERASE CLASS V DOMAIN-CONTAINING PROTEIN"/>
    <property type="match status" value="1"/>
</dbReference>
<dbReference type="Gene3D" id="3.90.1150.10">
    <property type="entry name" value="Aspartate Aminotransferase, domain 1"/>
    <property type="match status" value="1"/>
</dbReference>
<keyword evidence="1" id="KW-0663">Pyridoxal phosphate</keyword>
<dbReference type="AlphaFoldDB" id="A0A8B8CXC9"/>
<sequence>MANSVSTIAFGAAMKDQCFRFKEGVTFINHGSYGAVPLRIRHKQKQLLDELNDDPDAFYRQTEQRLYNNARAAAAEFVGADPENLVFVQNATTGVNSVLKSLQWQKGDEILATEHAYRAVANACRKVAEFSTGGHIHQFDIRYPINDEQEVVDSMTSYLNNHPQIRLVVLDHITSATALILPVKKMIAECRKRGVLVLVDAAHAPGQIKVNVENLNPDFYTGNFHKWVYTPRGCAILWIAKEHHNWCTPLVTSHMYKKGVQLEYFMQGTRDNIPYFLVPDALEFYNEIGGMDRIHQYTTDLLDKAASMIAERLGTRTPKIPKSMEAPFMRLVLLPEFEGYPREGADKLLLDLMTNHNINSAICPAQGRLYLRLSANIYNQLSDYQNIADVLCKLPRK</sequence>
<dbReference type="InterPro" id="IPR000192">
    <property type="entry name" value="Aminotrans_V_dom"/>
</dbReference>
<protein>
    <submittedName>
        <fullName evidence="4">Hercynylcysteine sulfoxide lyase-like isoform X3</fullName>
    </submittedName>
</protein>
<dbReference type="Proteomes" id="UP000694844">
    <property type="component" value="Chromosome 3"/>
</dbReference>
<evidence type="ECO:0000259" key="2">
    <source>
        <dbReference type="Pfam" id="PF00266"/>
    </source>
</evidence>
<accession>A0A8B8CXC9</accession>
<dbReference type="RefSeq" id="XP_022320532.1">
    <property type="nucleotide sequence ID" value="XM_022464824.1"/>
</dbReference>
<dbReference type="Pfam" id="PF00266">
    <property type="entry name" value="Aminotran_5"/>
    <property type="match status" value="1"/>
</dbReference>
<evidence type="ECO:0000313" key="4">
    <source>
        <dbReference type="RefSeq" id="XP_022320532.1"/>
    </source>
</evidence>
<dbReference type="PANTHER" id="PTHR43092">
    <property type="entry name" value="L-CYSTEINE DESULFHYDRASE"/>
    <property type="match status" value="1"/>
</dbReference>
<dbReference type="InterPro" id="IPR015421">
    <property type="entry name" value="PyrdxlP-dep_Trfase_major"/>
</dbReference>
<reference evidence="4" key="1">
    <citation type="submission" date="2025-08" db="UniProtKB">
        <authorList>
            <consortium name="RefSeq"/>
        </authorList>
    </citation>
    <scope>IDENTIFICATION</scope>
    <source>
        <tissue evidence="4">Whole sample</tissue>
    </source>
</reference>
<gene>
    <name evidence="4" type="primary">LOC111122829</name>
</gene>
<dbReference type="InterPro" id="IPR015422">
    <property type="entry name" value="PyrdxlP-dep_Trfase_small"/>
</dbReference>
<dbReference type="SUPFAM" id="SSF53383">
    <property type="entry name" value="PLP-dependent transferases"/>
    <property type="match status" value="1"/>
</dbReference>
<feature type="domain" description="Aminotransferase class V" evidence="2">
    <location>
        <begin position="64"/>
        <end position="317"/>
    </location>
</feature>
<evidence type="ECO:0000313" key="3">
    <source>
        <dbReference type="Proteomes" id="UP000694844"/>
    </source>
</evidence>
<dbReference type="OrthoDB" id="5978656at2759"/>